<dbReference type="Proteomes" id="UP000324383">
    <property type="component" value="Unassembled WGS sequence"/>
</dbReference>
<sequence>MNKRVLSIFFLMAFICGSCQLPAWNEKIPEETPVMRELSTDLEILKKYMQIDKETNQYSVCITEEERLSEGISEENLKYLLGNIATLNQSIAENVRKGNVVTLYLFKEDSFDSYTINKPINQEFDFKDSYVSTKEEEEKKQTRGQTLGYAYFSQGNWGSSKTYFEGSGHITSILAVDYSSGYWQVQFTCRTGTSAYGKSFIAYGTGHSHGSIKRYWWWTGGGHAPFYWDFILGGPPGGESYGTLSFVNT</sequence>
<dbReference type="RefSeq" id="WP_148727114.1">
    <property type="nucleotide sequence ID" value="NZ_CP197398.1"/>
</dbReference>
<dbReference type="EMBL" id="VKLW01000009">
    <property type="protein sequence ID" value="TYK34165.1"/>
    <property type="molecule type" value="Genomic_DNA"/>
</dbReference>
<evidence type="ECO:0000256" key="1">
    <source>
        <dbReference type="SAM" id="SignalP"/>
    </source>
</evidence>
<evidence type="ECO:0000313" key="3">
    <source>
        <dbReference type="Proteomes" id="UP000324383"/>
    </source>
</evidence>
<protein>
    <recommendedName>
        <fullName evidence="4">Lipoprotein</fullName>
    </recommendedName>
</protein>
<gene>
    <name evidence="2" type="ORF">FNJ60_05370</name>
</gene>
<accession>A0A5D3FSQ6</accession>
<organism evidence="2 3">
    <name type="scientific">Bacteroides pyogenes</name>
    <dbReference type="NCBI Taxonomy" id="310300"/>
    <lineage>
        <taxon>Bacteria</taxon>
        <taxon>Pseudomonadati</taxon>
        <taxon>Bacteroidota</taxon>
        <taxon>Bacteroidia</taxon>
        <taxon>Bacteroidales</taxon>
        <taxon>Bacteroidaceae</taxon>
        <taxon>Bacteroides</taxon>
    </lineage>
</organism>
<evidence type="ECO:0008006" key="4">
    <source>
        <dbReference type="Google" id="ProtNLM"/>
    </source>
</evidence>
<dbReference type="AlphaFoldDB" id="A0A5D3FSQ6"/>
<keyword evidence="3" id="KW-1185">Reference proteome</keyword>
<keyword evidence="1" id="KW-0732">Signal</keyword>
<proteinExistence type="predicted"/>
<evidence type="ECO:0000313" key="2">
    <source>
        <dbReference type="EMBL" id="TYK34165.1"/>
    </source>
</evidence>
<feature type="signal peptide" evidence="1">
    <location>
        <begin position="1"/>
        <end position="23"/>
    </location>
</feature>
<name>A0A5D3FSQ6_9BACE</name>
<reference evidence="2 3" key="1">
    <citation type="submission" date="2019-07" db="EMBL/GenBank/DDBJ databases">
        <title>Draft Genome Sequences of Bacteroides pyogenes Strains Isolated from the Uterus Holstein Dairy Cows with Metritis.</title>
        <authorList>
            <person name="Cunha F."/>
            <person name="Galvao K.N."/>
            <person name="Jeon S.J."/>
            <person name="Jeong K.C."/>
        </authorList>
    </citation>
    <scope>NUCLEOTIDE SEQUENCE [LARGE SCALE GENOMIC DNA]</scope>
    <source>
        <strain evidence="2 3">KG-31</strain>
    </source>
</reference>
<comment type="caution">
    <text evidence="2">The sequence shown here is derived from an EMBL/GenBank/DDBJ whole genome shotgun (WGS) entry which is preliminary data.</text>
</comment>
<feature type="chain" id="PRO_5030116510" description="Lipoprotein" evidence="1">
    <location>
        <begin position="24"/>
        <end position="249"/>
    </location>
</feature>